<proteinExistence type="predicted"/>
<accession>A0AA87MQK6</accession>
<gene>
    <name evidence="1" type="ORF">LEP1GSC125_2744</name>
</gene>
<name>A0AA87MQK6_9LEPT</name>
<sequence length="75" mass="8870">MNRSRHCDLKGYTKDFPSHYVDQNKTQKKLFRSNRFLMKKEMKINLLLVLKSDKIKIYTNGIEWNSNSALSSYPG</sequence>
<protein>
    <submittedName>
        <fullName evidence="1">Uncharacterized protein</fullName>
    </submittedName>
</protein>
<evidence type="ECO:0000313" key="2">
    <source>
        <dbReference type="Proteomes" id="UP000001343"/>
    </source>
</evidence>
<evidence type="ECO:0000313" key="1">
    <source>
        <dbReference type="EMBL" id="EKS00551.1"/>
    </source>
</evidence>
<dbReference type="Proteomes" id="UP000001343">
    <property type="component" value="Unassembled WGS sequence"/>
</dbReference>
<dbReference type="EMBL" id="AKWM02000032">
    <property type="protein sequence ID" value="EKS00551.1"/>
    <property type="molecule type" value="Genomic_DNA"/>
</dbReference>
<dbReference type="AlphaFoldDB" id="A0AA87MQK6"/>
<reference evidence="1 2" key="1">
    <citation type="journal article" date="2014" name="Int. J. Syst. Evol. Microbiol.">
        <title>Leptospira mayottensis sp. nov., a pathogenic species of the genus Leptospira isolated from humans.</title>
        <authorList>
            <person name="Bourhy P."/>
            <person name="Collet L."/>
            <person name="Brisse S."/>
            <person name="Picardeau M."/>
        </authorList>
    </citation>
    <scope>NUCLEOTIDE SEQUENCE [LARGE SCALE GENOMIC DNA]</scope>
    <source>
        <strain evidence="1 2">200901122</strain>
    </source>
</reference>
<comment type="caution">
    <text evidence="1">The sequence shown here is derived from an EMBL/GenBank/DDBJ whole genome shotgun (WGS) entry which is preliminary data.</text>
</comment>
<organism evidence="1 2">
    <name type="scientific">Leptospira mayottensis 200901122</name>
    <dbReference type="NCBI Taxonomy" id="1193010"/>
    <lineage>
        <taxon>Bacteria</taxon>
        <taxon>Pseudomonadati</taxon>
        <taxon>Spirochaetota</taxon>
        <taxon>Spirochaetia</taxon>
        <taxon>Leptospirales</taxon>
        <taxon>Leptospiraceae</taxon>
        <taxon>Leptospira</taxon>
    </lineage>
</organism>